<sequence>MAWLNVQAASRKPGSGDGDVLNRLHLGRGLQSLQGDKAPETAGKVDAFAPPVKPRGGGISALAAAASEAALRPAKGPTTTAPPAPVLGRYGLPAEERHKAGMGKNCCCLRTVAWIKEDAVVLYRSSSGKEMKVMVKQVTPEKVKILFTDGKTWKGFSHSQILAKDGPLRQRISSSIDGRNRSRSPPPKVLVTVSDEVEVLDD</sequence>
<name>A0A9P1D0B8_9DINO</name>
<feature type="region of interest" description="Disordered" evidence="1">
    <location>
        <begin position="167"/>
        <end position="188"/>
    </location>
</feature>
<keyword evidence="4" id="KW-1185">Reference proteome</keyword>
<dbReference type="EMBL" id="CAMXCT030002862">
    <property type="protein sequence ID" value="CAL4788247.1"/>
    <property type="molecule type" value="Genomic_DNA"/>
</dbReference>
<evidence type="ECO:0000313" key="3">
    <source>
        <dbReference type="EMBL" id="CAL4788247.1"/>
    </source>
</evidence>
<organism evidence="2">
    <name type="scientific">Cladocopium goreaui</name>
    <dbReference type="NCBI Taxonomy" id="2562237"/>
    <lineage>
        <taxon>Eukaryota</taxon>
        <taxon>Sar</taxon>
        <taxon>Alveolata</taxon>
        <taxon>Dinophyceae</taxon>
        <taxon>Suessiales</taxon>
        <taxon>Symbiodiniaceae</taxon>
        <taxon>Cladocopium</taxon>
    </lineage>
</organism>
<dbReference type="AlphaFoldDB" id="A0A9P1D0B8"/>
<dbReference type="EMBL" id="CAMXCT020002862">
    <property type="protein sequence ID" value="CAL1154310.1"/>
    <property type="molecule type" value="Genomic_DNA"/>
</dbReference>
<dbReference type="Proteomes" id="UP001152797">
    <property type="component" value="Unassembled WGS sequence"/>
</dbReference>
<evidence type="ECO:0000313" key="4">
    <source>
        <dbReference type="Proteomes" id="UP001152797"/>
    </source>
</evidence>
<accession>A0A9P1D0B8</accession>
<comment type="caution">
    <text evidence="2">The sequence shown here is derived from an EMBL/GenBank/DDBJ whole genome shotgun (WGS) entry which is preliminary data.</text>
</comment>
<protein>
    <submittedName>
        <fullName evidence="2">Uncharacterized protein</fullName>
    </submittedName>
</protein>
<gene>
    <name evidence="2" type="ORF">C1SCF055_LOCUS27020</name>
</gene>
<proteinExistence type="predicted"/>
<feature type="region of interest" description="Disordered" evidence="1">
    <location>
        <begin position="1"/>
        <end position="22"/>
    </location>
</feature>
<reference evidence="2" key="1">
    <citation type="submission" date="2022-10" db="EMBL/GenBank/DDBJ databases">
        <authorList>
            <person name="Chen Y."/>
            <person name="Dougan E. K."/>
            <person name="Chan C."/>
            <person name="Rhodes N."/>
            <person name="Thang M."/>
        </authorList>
    </citation>
    <scope>NUCLEOTIDE SEQUENCE</scope>
</reference>
<dbReference type="OrthoDB" id="10406102at2759"/>
<dbReference type="EMBL" id="CAMXCT010002862">
    <property type="protein sequence ID" value="CAI4000935.1"/>
    <property type="molecule type" value="Genomic_DNA"/>
</dbReference>
<evidence type="ECO:0000256" key="1">
    <source>
        <dbReference type="SAM" id="MobiDB-lite"/>
    </source>
</evidence>
<evidence type="ECO:0000313" key="2">
    <source>
        <dbReference type="EMBL" id="CAI4000935.1"/>
    </source>
</evidence>
<reference evidence="3 4" key="2">
    <citation type="submission" date="2024-05" db="EMBL/GenBank/DDBJ databases">
        <authorList>
            <person name="Chen Y."/>
            <person name="Shah S."/>
            <person name="Dougan E. K."/>
            <person name="Thang M."/>
            <person name="Chan C."/>
        </authorList>
    </citation>
    <scope>NUCLEOTIDE SEQUENCE [LARGE SCALE GENOMIC DNA]</scope>
</reference>